<dbReference type="EMBL" id="JAKJXO020000014">
    <property type="protein sequence ID" value="KAL1596626.1"/>
    <property type="molecule type" value="Genomic_DNA"/>
</dbReference>
<keyword evidence="2" id="KW-1185">Reference proteome</keyword>
<protein>
    <submittedName>
        <fullName evidence="1">Uncharacterized protein</fullName>
    </submittedName>
</protein>
<evidence type="ECO:0000313" key="1">
    <source>
        <dbReference type="EMBL" id="KAL1596626.1"/>
    </source>
</evidence>
<evidence type="ECO:0000313" key="2">
    <source>
        <dbReference type="Proteomes" id="UP001521785"/>
    </source>
</evidence>
<organism evidence="1 2">
    <name type="scientific">Paraconiothyrium brasiliense</name>
    <dbReference type="NCBI Taxonomy" id="300254"/>
    <lineage>
        <taxon>Eukaryota</taxon>
        <taxon>Fungi</taxon>
        <taxon>Dikarya</taxon>
        <taxon>Ascomycota</taxon>
        <taxon>Pezizomycotina</taxon>
        <taxon>Dothideomycetes</taxon>
        <taxon>Pleosporomycetidae</taxon>
        <taxon>Pleosporales</taxon>
        <taxon>Massarineae</taxon>
        <taxon>Didymosphaeriaceae</taxon>
        <taxon>Paraconiothyrium</taxon>
    </lineage>
</organism>
<comment type="caution">
    <text evidence="1">The sequence shown here is derived from an EMBL/GenBank/DDBJ whole genome shotgun (WGS) entry which is preliminary data.</text>
</comment>
<sequence length="294" mass="33480">MAPSADPNIPPPNGKCLLLDLPVELRCEIWRLALTPAPRALTYRDYIYMGPPTSELCSVQVDDTFQTTNYTDPFQVKYLCKQIRMESISLPLSLHTIMVVSNSKTDRSFATEHLDRFLLGSRAKSLWQDIQVVTIRCERMKQQMHNFRSGDPETDDTIFVDSPTIFIRHIHASTLAFLQQHPQATIRICLPELAREEPMHKRILVACWILTIVRGNRVPDPFPGGILPEPHKVTLHPQFFQSPSGVLPPRNMRFIPPVGEVVSKEELDSWLEDLPQDTVDFCANAAEGWRKDGL</sequence>
<accession>A0ABR3QWT9</accession>
<dbReference type="Proteomes" id="UP001521785">
    <property type="component" value="Unassembled WGS sequence"/>
</dbReference>
<proteinExistence type="predicted"/>
<gene>
    <name evidence="1" type="ORF">SLS60_009274</name>
</gene>
<reference evidence="1 2" key="1">
    <citation type="submission" date="2024-02" db="EMBL/GenBank/DDBJ databases">
        <title>De novo assembly and annotation of 12 fungi associated with fruit tree decline syndrome in Ontario, Canada.</title>
        <authorList>
            <person name="Sulman M."/>
            <person name="Ellouze W."/>
            <person name="Ilyukhin E."/>
        </authorList>
    </citation>
    <scope>NUCLEOTIDE SEQUENCE [LARGE SCALE GENOMIC DNA]</scope>
    <source>
        <strain evidence="1 2">M42-189</strain>
    </source>
</reference>
<name>A0ABR3QWT9_9PLEO</name>